<keyword evidence="12" id="KW-0251">Elongation factor</keyword>
<keyword evidence="3 8" id="KW-0805">Transcription regulation</keyword>
<dbReference type="RefSeq" id="WP_125012499.1">
    <property type="nucleotide sequence ID" value="NZ_RQVR01000007.1"/>
</dbReference>
<gene>
    <name evidence="8 12" type="primary">greA</name>
    <name evidence="12" type="ORF">EG849_07695</name>
</gene>
<dbReference type="InterPro" id="IPR036805">
    <property type="entry name" value="Tscrpt_elong_fac_GreA/B_N_sf"/>
</dbReference>
<dbReference type="NCBIfam" id="NF001263">
    <property type="entry name" value="PRK00226.1-4"/>
    <property type="match status" value="1"/>
</dbReference>
<dbReference type="Gene3D" id="3.10.50.30">
    <property type="entry name" value="Transcription elongation factor, GreA/GreB, C-terminal domain"/>
    <property type="match status" value="1"/>
</dbReference>
<evidence type="ECO:0000256" key="2">
    <source>
        <dbReference type="ARBA" id="ARBA00013729"/>
    </source>
</evidence>
<dbReference type="InterPro" id="IPR028624">
    <property type="entry name" value="Tscrpt_elong_fac_GreA/B"/>
</dbReference>
<evidence type="ECO:0000256" key="5">
    <source>
        <dbReference type="ARBA" id="ARBA00023163"/>
    </source>
</evidence>
<evidence type="ECO:0000256" key="8">
    <source>
        <dbReference type="HAMAP-Rule" id="MF_00105"/>
    </source>
</evidence>
<dbReference type="FunFam" id="1.10.287.180:FF:000001">
    <property type="entry name" value="Transcription elongation factor GreA"/>
    <property type="match status" value="1"/>
</dbReference>
<dbReference type="NCBIfam" id="TIGR01462">
    <property type="entry name" value="greA"/>
    <property type="match status" value="1"/>
</dbReference>
<keyword evidence="4 8" id="KW-0238">DNA-binding</keyword>
<evidence type="ECO:0000259" key="10">
    <source>
        <dbReference type="Pfam" id="PF01272"/>
    </source>
</evidence>
<dbReference type="InterPro" id="IPR036953">
    <property type="entry name" value="GreA/GreB_C_sf"/>
</dbReference>
<evidence type="ECO:0000313" key="13">
    <source>
        <dbReference type="Proteomes" id="UP000271937"/>
    </source>
</evidence>
<proteinExistence type="inferred from homology"/>
<dbReference type="InterPro" id="IPR022691">
    <property type="entry name" value="Tscrpt_elong_fac_GreA/B_N"/>
</dbReference>
<dbReference type="InterPro" id="IPR001437">
    <property type="entry name" value="Tscrpt_elong_fac_GreA/B_C"/>
</dbReference>
<dbReference type="PANTHER" id="PTHR30437:SF4">
    <property type="entry name" value="TRANSCRIPTION ELONGATION FACTOR GREA"/>
    <property type="match status" value="1"/>
</dbReference>
<dbReference type="NCBIfam" id="NF001261">
    <property type="entry name" value="PRK00226.1-2"/>
    <property type="match status" value="1"/>
</dbReference>
<dbReference type="OrthoDB" id="9808774at2"/>
<evidence type="ECO:0000313" key="12">
    <source>
        <dbReference type="EMBL" id="RRJ91751.1"/>
    </source>
</evidence>
<dbReference type="Pfam" id="PF01272">
    <property type="entry name" value="GreA_GreB"/>
    <property type="match status" value="1"/>
</dbReference>
<comment type="function">
    <text evidence="6 8 9">Necessary for efficient RNA polymerase transcription elongation past template-encoded arresting sites. The arresting sites in DNA have the property of trapping a certain fraction of elongating RNA polymerases that pass through, resulting in locked ternary complexes. Cleavage of the nascent transcript by cleavage factors such as GreA or GreB allows the resumption of elongation from the new 3'terminus. GreA releases sequences of 2 to 3 nucleotides.</text>
</comment>
<dbReference type="AlphaFoldDB" id="A0A3P3W9C9"/>
<dbReference type="InterPro" id="IPR006359">
    <property type="entry name" value="Tscrpt_elong_fac_GreA"/>
</dbReference>
<keyword evidence="12" id="KW-0648">Protein biosynthesis</keyword>
<dbReference type="PANTHER" id="PTHR30437">
    <property type="entry name" value="TRANSCRIPTION ELONGATION FACTOR GREA"/>
    <property type="match status" value="1"/>
</dbReference>
<feature type="domain" description="Transcription elongation factor GreA/GreB C-terminal" evidence="10">
    <location>
        <begin position="88"/>
        <end position="156"/>
    </location>
</feature>
<evidence type="ECO:0000256" key="1">
    <source>
        <dbReference type="ARBA" id="ARBA00008213"/>
    </source>
</evidence>
<dbReference type="HAMAP" id="MF_00105">
    <property type="entry name" value="GreA_GreB"/>
    <property type="match status" value="1"/>
</dbReference>
<reference evidence="12 13" key="1">
    <citation type="submission" date="2018-11" db="EMBL/GenBank/DDBJ databases">
        <title>Flavobacterium sp. nov., YIM 102600 draft genome.</title>
        <authorList>
            <person name="Li G."/>
            <person name="Jiang Y."/>
        </authorList>
    </citation>
    <scope>NUCLEOTIDE SEQUENCE [LARGE SCALE GENOMIC DNA]</scope>
    <source>
        <strain evidence="12 13">YIM 102600</strain>
    </source>
</reference>
<protein>
    <recommendedName>
        <fullName evidence="2 8">Transcription elongation factor GreA</fullName>
    </recommendedName>
    <alternativeName>
        <fullName evidence="7 8">Transcript cleavage factor GreA</fullName>
    </alternativeName>
</protein>
<evidence type="ECO:0000256" key="6">
    <source>
        <dbReference type="ARBA" id="ARBA00024916"/>
    </source>
</evidence>
<organism evidence="12 13">
    <name type="scientific">Flavobacterium macacae</name>
    <dbReference type="NCBI Taxonomy" id="2488993"/>
    <lineage>
        <taxon>Bacteria</taxon>
        <taxon>Pseudomonadati</taxon>
        <taxon>Bacteroidota</taxon>
        <taxon>Flavobacteriia</taxon>
        <taxon>Flavobacteriales</taxon>
        <taxon>Flavobacteriaceae</taxon>
        <taxon>Flavobacterium</taxon>
    </lineage>
</organism>
<dbReference type="Gene3D" id="1.10.287.180">
    <property type="entry name" value="Transcription elongation factor, GreA/GreB, N-terminal domain"/>
    <property type="match status" value="1"/>
</dbReference>
<feature type="domain" description="Transcription elongation factor GreA/GreB N-terminal" evidence="11">
    <location>
        <begin position="6"/>
        <end position="74"/>
    </location>
</feature>
<dbReference type="Proteomes" id="UP000271937">
    <property type="component" value="Unassembled WGS sequence"/>
</dbReference>
<dbReference type="SUPFAM" id="SSF46557">
    <property type="entry name" value="GreA transcript cleavage protein, N-terminal domain"/>
    <property type="match status" value="1"/>
</dbReference>
<accession>A0A3P3W9C9</accession>
<comment type="caution">
    <text evidence="12">The sequence shown here is derived from an EMBL/GenBank/DDBJ whole genome shotgun (WGS) entry which is preliminary data.</text>
</comment>
<keyword evidence="5 8" id="KW-0804">Transcription</keyword>
<name>A0A3P3W9C9_9FLAO</name>
<evidence type="ECO:0000259" key="11">
    <source>
        <dbReference type="Pfam" id="PF03449"/>
    </source>
</evidence>
<dbReference type="GO" id="GO:0003746">
    <property type="term" value="F:translation elongation factor activity"/>
    <property type="evidence" value="ECO:0007669"/>
    <property type="project" value="UniProtKB-KW"/>
</dbReference>
<dbReference type="GO" id="GO:0003677">
    <property type="term" value="F:DNA binding"/>
    <property type="evidence" value="ECO:0007669"/>
    <property type="project" value="UniProtKB-UniRule"/>
</dbReference>
<dbReference type="GO" id="GO:0032784">
    <property type="term" value="P:regulation of DNA-templated transcription elongation"/>
    <property type="evidence" value="ECO:0007669"/>
    <property type="project" value="UniProtKB-UniRule"/>
</dbReference>
<dbReference type="Pfam" id="PF03449">
    <property type="entry name" value="GreA_GreB_N"/>
    <property type="match status" value="1"/>
</dbReference>
<dbReference type="PIRSF" id="PIRSF006092">
    <property type="entry name" value="GreA_GreB"/>
    <property type="match status" value="1"/>
</dbReference>
<evidence type="ECO:0000256" key="9">
    <source>
        <dbReference type="RuleBase" id="RU000556"/>
    </source>
</evidence>
<evidence type="ECO:0000256" key="3">
    <source>
        <dbReference type="ARBA" id="ARBA00023015"/>
    </source>
</evidence>
<dbReference type="InterPro" id="IPR023459">
    <property type="entry name" value="Tscrpt_elong_fac_GreA/B_fam"/>
</dbReference>
<dbReference type="FunFam" id="3.10.50.30:FF:000001">
    <property type="entry name" value="Transcription elongation factor GreA"/>
    <property type="match status" value="1"/>
</dbReference>
<keyword evidence="13" id="KW-1185">Reference proteome</keyword>
<sequence length="158" mass="17374">MSNVSYYTAEGLKKLKEELDHLKSIERPKASQDIAEARDKGDLSENAEYDAAKEAQGLLEMRISKLEEVYANARLIDESQLDLSKALVLSKVKIKNQTNGMEMTYTLVAESEADLKSGKISVTSPIGKGLLGKSVGEIAEITVPNGVLKFELLEITRE</sequence>
<dbReference type="PROSITE" id="PS00830">
    <property type="entry name" value="GREAB_2"/>
    <property type="match status" value="1"/>
</dbReference>
<evidence type="ECO:0000256" key="4">
    <source>
        <dbReference type="ARBA" id="ARBA00023125"/>
    </source>
</evidence>
<evidence type="ECO:0000256" key="7">
    <source>
        <dbReference type="ARBA" id="ARBA00030776"/>
    </source>
</evidence>
<dbReference type="GO" id="GO:0070063">
    <property type="term" value="F:RNA polymerase binding"/>
    <property type="evidence" value="ECO:0007669"/>
    <property type="project" value="InterPro"/>
</dbReference>
<dbReference type="InterPro" id="IPR018151">
    <property type="entry name" value="TF_GreA/GreB_CS"/>
</dbReference>
<dbReference type="GO" id="GO:0006354">
    <property type="term" value="P:DNA-templated transcription elongation"/>
    <property type="evidence" value="ECO:0007669"/>
    <property type="project" value="TreeGrafter"/>
</dbReference>
<dbReference type="SUPFAM" id="SSF54534">
    <property type="entry name" value="FKBP-like"/>
    <property type="match status" value="1"/>
</dbReference>
<dbReference type="EMBL" id="RQVR01000007">
    <property type="protein sequence ID" value="RRJ91751.1"/>
    <property type="molecule type" value="Genomic_DNA"/>
</dbReference>
<comment type="similarity">
    <text evidence="1 8 9">Belongs to the GreA/GreB family.</text>
</comment>